<dbReference type="RefSeq" id="WP_170022088.1">
    <property type="nucleotide sequence ID" value="NZ_JABCSC020000003.1"/>
</dbReference>
<reference evidence="2 3" key="1">
    <citation type="submission" date="2020-06" db="EMBL/GenBank/DDBJ databases">
        <title>Draft genome of Uliginosibacterium sp. IMCC34675.</title>
        <authorList>
            <person name="Song J."/>
        </authorList>
    </citation>
    <scope>NUCLEOTIDE SEQUENCE [LARGE SCALE GENOMIC DNA]</scope>
    <source>
        <strain evidence="2 3">IMCC34675</strain>
    </source>
</reference>
<dbReference type="Proteomes" id="UP000778523">
    <property type="component" value="Unassembled WGS sequence"/>
</dbReference>
<keyword evidence="3" id="KW-1185">Reference proteome</keyword>
<name>A0ABX2INR6_9RHOO</name>
<gene>
    <name evidence="2" type="ORF">HJ583_011615</name>
</gene>
<accession>A0ABX2INR6</accession>
<feature type="chain" id="PRO_5045461409" evidence="1">
    <location>
        <begin position="23"/>
        <end position="132"/>
    </location>
</feature>
<sequence>MTMIRHRLFALLALTCLAAAQAAPLPEPTCFVPGKKFDNRLAGNWEIAPLNVRYSIRAKGREVCVYARDVQADEYFEIPELQWDGKVLEIGFYLASTKWSTRSRLSVENADLLRDEYSTPKGPRTDFWTRRK</sequence>
<protein>
    <submittedName>
        <fullName evidence="2">Uncharacterized protein</fullName>
    </submittedName>
</protein>
<proteinExistence type="predicted"/>
<comment type="caution">
    <text evidence="2">The sequence shown here is derived from an EMBL/GenBank/DDBJ whole genome shotgun (WGS) entry which is preliminary data.</text>
</comment>
<feature type="signal peptide" evidence="1">
    <location>
        <begin position="1"/>
        <end position="22"/>
    </location>
</feature>
<keyword evidence="1" id="KW-0732">Signal</keyword>
<dbReference type="EMBL" id="JABCSC020000003">
    <property type="protein sequence ID" value="NSL55675.1"/>
    <property type="molecule type" value="Genomic_DNA"/>
</dbReference>
<organism evidence="2 3">
    <name type="scientific">Uliginosibacterium aquaticum</name>
    <dbReference type="NCBI Taxonomy" id="2731212"/>
    <lineage>
        <taxon>Bacteria</taxon>
        <taxon>Pseudomonadati</taxon>
        <taxon>Pseudomonadota</taxon>
        <taxon>Betaproteobacteria</taxon>
        <taxon>Rhodocyclales</taxon>
        <taxon>Zoogloeaceae</taxon>
        <taxon>Uliginosibacterium</taxon>
    </lineage>
</organism>
<evidence type="ECO:0000313" key="3">
    <source>
        <dbReference type="Proteomes" id="UP000778523"/>
    </source>
</evidence>
<evidence type="ECO:0000313" key="2">
    <source>
        <dbReference type="EMBL" id="NSL55675.1"/>
    </source>
</evidence>
<evidence type="ECO:0000256" key="1">
    <source>
        <dbReference type="SAM" id="SignalP"/>
    </source>
</evidence>